<dbReference type="VEuPathDB" id="VectorBase:PHUM628097"/>
<keyword evidence="4" id="KW-1185">Reference proteome</keyword>
<keyword evidence="2" id="KW-0732">Signal</keyword>
<evidence type="ECO:0000313" key="4">
    <source>
        <dbReference type="Proteomes" id="UP000009046"/>
    </source>
</evidence>
<evidence type="ECO:0000256" key="1">
    <source>
        <dbReference type="SAM" id="MobiDB-lite"/>
    </source>
</evidence>
<name>A0A2Y9D483_PEDHC</name>
<protein>
    <submittedName>
        <fullName evidence="3">Uncharacterized protein</fullName>
    </submittedName>
</protein>
<feature type="region of interest" description="Disordered" evidence="1">
    <location>
        <begin position="312"/>
        <end position="359"/>
    </location>
</feature>
<dbReference type="InterPro" id="IPR031942">
    <property type="entry name" value="DUF4774"/>
</dbReference>
<accession>A0A2Y9D483</accession>
<feature type="chain" id="PRO_5043433638" evidence="2">
    <location>
        <begin position="17"/>
        <end position="359"/>
    </location>
</feature>
<dbReference type="EnsemblMetazoa" id="PHUM628097-RA">
    <property type="protein sequence ID" value="PHUM628097-PA"/>
    <property type="gene ID" value="PHUM628097"/>
</dbReference>
<dbReference type="Pfam" id="PF15999">
    <property type="entry name" value="DUF4774"/>
    <property type="match status" value="1"/>
</dbReference>
<dbReference type="AlphaFoldDB" id="A0A2Y9D483"/>
<feature type="signal peptide" evidence="2">
    <location>
        <begin position="1"/>
        <end position="16"/>
    </location>
</feature>
<sequence length="359" mass="39471">MWGFIVVLLGFQLVRSFPLDEYYVNYERSPTGQSYVYRYQPEPSSYYRQLRSDINKPMYVPGLGMKPQYHNLVFDYVKSFGGTEPPTFVNAVQPSNYYVPNKIILQGDETVQNSNIVQTVVDRAGVPVDPTVGTVMTKPQVNKYVLPSDISALPKSQIRGNVNSIKMKKIKDSSKMVTSLPPIGGVVSNYVLLRNQPNYQNLLRLPLSSMKKNDAYQTKRETFDEDDDSVVVVAEPLKSSKNNEKQIKRKEGEEEGEEGEGEEMTKNDEREEGDEKQELQPSIAQSKPSAIALAGLGGIAQASPMGTAVVGQGGLAVSAPSGTAIAGSTNKGVVPIFIGGKKKTSKRTKIDTDSDDEDD</sequence>
<organism evidence="3 4">
    <name type="scientific">Pediculus humanus subsp. corporis</name>
    <name type="common">Body louse</name>
    <dbReference type="NCBI Taxonomy" id="121224"/>
    <lineage>
        <taxon>Eukaryota</taxon>
        <taxon>Metazoa</taxon>
        <taxon>Ecdysozoa</taxon>
        <taxon>Arthropoda</taxon>
        <taxon>Hexapoda</taxon>
        <taxon>Insecta</taxon>
        <taxon>Pterygota</taxon>
        <taxon>Neoptera</taxon>
        <taxon>Paraneoptera</taxon>
        <taxon>Psocodea</taxon>
        <taxon>Troctomorpha</taxon>
        <taxon>Phthiraptera</taxon>
        <taxon>Anoplura</taxon>
        <taxon>Pediculidae</taxon>
        <taxon>Pediculus</taxon>
    </lineage>
</organism>
<dbReference type="InParanoid" id="A0A2Y9D483"/>
<proteinExistence type="predicted"/>
<evidence type="ECO:0000256" key="2">
    <source>
        <dbReference type="SAM" id="SignalP"/>
    </source>
</evidence>
<dbReference type="Proteomes" id="UP000009046">
    <property type="component" value="Unassembled WGS sequence"/>
</dbReference>
<feature type="compositionally biased region" description="Acidic residues" evidence="1">
    <location>
        <begin position="253"/>
        <end position="262"/>
    </location>
</feature>
<feature type="region of interest" description="Disordered" evidence="1">
    <location>
        <begin position="234"/>
        <end position="286"/>
    </location>
</feature>
<reference evidence="3" key="1">
    <citation type="submission" date="2020-05" db="UniProtKB">
        <authorList>
            <consortium name="EnsemblMetazoa"/>
        </authorList>
    </citation>
    <scope>IDENTIFICATION</scope>
    <source>
        <strain evidence="3">USDA</strain>
    </source>
</reference>
<feature type="compositionally biased region" description="Basic and acidic residues" evidence="1">
    <location>
        <begin position="241"/>
        <end position="252"/>
    </location>
</feature>
<evidence type="ECO:0000313" key="3">
    <source>
        <dbReference type="EnsemblMetazoa" id="PHUM628097-PA"/>
    </source>
</evidence>
<dbReference type="EMBL" id="AAZO01007334">
    <property type="status" value="NOT_ANNOTATED_CDS"/>
    <property type="molecule type" value="Genomic_DNA"/>
</dbReference>